<organism evidence="3 4">
    <name type="scientific">Dyella lutea</name>
    <dbReference type="NCBI Taxonomy" id="2950441"/>
    <lineage>
        <taxon>Bacteria</taxon>
        <taxon>Pseudomonadati</taxon>
        <taxon>Pseudomonadota</taxon>
        <taxon>Gammaproteobacteria</taxon>
        <taxon>Lysobacterales</taxon>
        <taxon>Rhodanobacteraceae</taxon>
        <taxon>Dyella</taxon>
    </lineage>
</organism>
<gene>
    <name evidence="3" type="ORF">NC595_15400</name>
</gene>
<reference evidence="3 4" key="1">
    <citation type="submission" date="2022-06" db="EMBL/GenBank/DDBJ databases">
        <title>Dyella sp. Sa strain:Sa Genome sequencing.</title>
        <authorList>
            <person name="Park S."/>
        </authorList>
    </citation>
    <scope>NUCLEOTIDE SEQUENCE [LARGE SCALE GENOMIC DNA]</scope>
    <source>
        <strain evidence="3 4">Sa</strain>
    </source>
</reference>
<dbReference type="RefSeq" id="WP_253567917.1">
    <property type="nucleotide sequence ID" value="NZ_JAMZEK010000003.1"/>
</dbReference>
<dbReference type="InterPro" id="IPR000582">
    <property type="entry name" value="Acyl-CoA-binding_protein"/>
</dbReference>
<dbReference type="Gene3D" id="1.20.80.10">
    <property type="match status" value="1"/>
</dbReference>
<dbReference type="PROSITE" id="PS51228">
    <property type="entry name" value="ACB_2"/>
    <property type="match status" value="1"/>
</dbReference>
<dbReference type="Proteomes" id="UP001204615">
    <property type="component" value="Unassembled WGS sequence"/>
</dbReference>
<sequence>MSDLRHAFERAAEDVKRLGTRPDNDTLLKLYALFKQGSEGDVHGEPPGFFDFVGTAKYEAWAKLRGTPSDEAMQRYIALVERLLP</sequence>
<proteinExistence type="predicted"/>
<comment type="caution">
    <text evidence="3">The sequence shown here is derived from an EMBL/GenBank/DDBJ whole genome shotgun (WGS) entry which is preliminary data.</text>
</comment>
<evidence type="ECO:0000259" key="2">
    <source>
        <dbReference type="PROSITE" id="PS51228"/>
    </source>
</evidence>
<feature type="domain" description="ACB" evidence="2">
    <location>
        <begin position="4"/>
        <end position="85"/>
    </location>
</feature>
<name>A0ABT1FDI0_9GAMM</name>
<accession>A0ABT1FDI0</accession>
<dbReference type="PANTHER" id="PTHR23310:SF62">
    <property type="entry name" value="ACYL-COA BINDING PROTEIN 1, ISOFORM A"/>
    <property type="match status" value="1"/>
</dbReference>
<protein>
    <submittedName>
        <fullName evidence="3">Acyl-CoA-binding protein</fullName>
    </submittedName>
</protein>
<evidence type="ECO:0000256" key="1">
    <source>
        <dbReference type="ARBA" id="ARBA00023121"/>
    </source>
</evidence>
<dbReference type="SUPFAM" id="SSF47027">
    <property type="entry name" value="Acyl-CoA binding protein"/>
    <property type="match status" value="1"/>
</dbReference>
<dbReference type="PANTHER" id="PTHR23310">
    <property type="entry name" value="ACYL-COA-BINDING PROTEIN, ACBP"/>
    <property type="match status" value="1"/>
</dbReference>
<dbReference type="Pfam" id="PF00887">
    <property type="entry name" value="ACBP"/>
    <property type="match status" value="1"/>
</dbReference>
<dbReference type="EMBL" id="JAMZEK010000003">
    <property type="protein sequence ID" value="MCP1375436.1"/>
    <property type="molecule type" value="Genomic_DNA"/>
</dbReference>
<dbReference type="InterPro" id="IPR035984">
    <property type="entry name" value="Acyl-CoA-binding_sf"/>
</dbReference>
<dbReference type="PRINTS" id="PR00689">
    <property type="entry name" value="ACOABINDINGP"/>
</dbReference>
<evidence type="ECO:0000313" key="3">
    <source>
        <dbReference type="EMBL" id="MCP1375436.1"/>
    </source>
</evidence>
<keyword evidence="1" id="KW-0446">Lipid-binding</keyword>
<evidence type="ECO:0000313" key="4">
    <source>
        <dbReference type="Proteomes" id="UP001204615"/>
    </source>
</evidence>
<keyword evidence="4" id="KW-1185">Reference proteome</keyword>
<dbReference type="InterPro" id="IPR014352">
    <property type="entry name" value="FERM/acyl-CoA-bd_prot_sf"/>
</dbReference>